<name>A0A4Z0P7M0_9BACT</name>
<feature type="signal peptide" evidence="1">
    <location>
        <begin position="1"/>
        <end position="21"/>
    </location>
</feature>
<dbReference type="Proteomes" id="UP000298337">
    <property type="component" value="Unassembled WGS sequence"/>
</dbReference>
<sequence>MRKSFLLLLLFPLLLTRPARAQELLADVQITTENVTITDRQLVQQMQKDIQTFLNTRSFTRQTYRPQEKIRCRFAIGITEIPQNGTYRATVRIISTRPVYGTGYETNLLSFADKGWVFNYTPQNPIDFSENTFVGNLSSLLTFYAFTIIGMDQDSFSPLGGSPYYDRARTVLTNAASQNSTNEQDPGWKDTESGNRYWLLNNLQDPQLEAFRSGMYAYYRQGMDIFITKPEEARVNIATALQGVQQAVQRRPGTLLARAFFTTKSDEIANVFRSSPDQQQKVQVATLLSEVDPTNSAKYQAIMQQR</sequence>
<dbReference type="EMBL" id="SRLA01000002">
    <property type="protein sequence ID" value="TGE08000.1"/>
    <property type="molecule type" value="Genomic_DNA"/>
</dbReference>
<organism evidence="2 3">
    <name type="scientific">Hymenobacter fodinae</name>
    <dbReference type="NCBI Taxonomy" id="2510796"/>
    <lineage>
        <taxon>Bacteria</taxon>
        <taxon>Pseudomonadati</taxon>
        <taxon>Bacteroidota</taxon>
        <taxon>Cytophagia</taxon>
        <taxon>Cytophagales</taxon>
        <taxon>Hymenobacteraceae</taxon>
        <taxon>Hymenobacter</taxon>
    </lineage>
</organism>
<dbReference type="RefSeq" id="WP_135433607.1">
    <property type="nucleotide sequence ID" value="NZ_SRLA01000002.1"/>
</dbReference>
<evidence type="ECO:0000313" key="3">
    <source>
        <dbReference type="Proteomes" id="UP000298337"/>
    </source>
</evidence>
<feature type="chain" id="PRO_5021505633" evidence="1">
    <location>
        <begin position="22"/>
        <end position="306"/>
    </location>
</feature>
<comment type="caution">
    <text evidence="2">The sequence shown here is derived from an EMBL/GenBank/DDBJ whole genome shotgun (WGS) entry which is preliminary data.</text>
</comment>
<gene>
    <name evidence="2" type="ORF">EU556_09665</name>
</gene>
<reference evidence="2 3" key="1">
    <citation type="submission" date="2019-04" db="EMBL/GenBank/DDBJ databases">
        <authorList>
            <person name="Feng G."/>
            <person name="Zhang J."/>
            <person name="Zhu H."/>
        </authorList>
    </citation>
    <scope>NUCLEOTIDE SEQUENCE [LARGE SCALE GENOMIC DNA]</scope>
    <source>
        <strain evidence="2 3">92R-1</strain>
    </source>
</reference>
<evidence type="ECO:0000313" key="2">
    <source>
        <dbReference type="EMBL" id="TGE08000.1"/>
    </source>
</evidence>
<evidence type="ECO:0000256" key="1">
    <source>
        <dbReference type="SAM" id="SignalP"/>
    </source>
</evidence>
<keyword evidence="3" id="KW-1185">Reference proteome</keyword>
<dbReference type="InterPro" id="IPR032274">
    <property type="entry name" value="DUF4835"/>
</dbReference>
<proteinExistence type="predicted"/>
<protein>
    <submittedName>
        <fullName evidence="2">DUF4835 family protein</fullName>
    </submittedName>
</protein>
<dbReference type="OrthoDB" id="9773381at2"/>
<keyword evidence="1" id="KW-0732">Signal</keyword>
<dbReference type="AlphaFoldDB" id="A0A4Z0P7M0"/>
<accession>A0A4Z0P7M0</accession>
<dbReference type="Pfam" id="PF16119">
    <property type="entry name" value="DUF4835"/>
    <property type="match status" value="1"/>
</dbReference>